<dbReference type="KEGG" id="crq:GCK72_003407"/>
<evidence type="ECO:0000313" key="2">
    <source>
        <dbReference type="EMBL" id="KAF1771580.1"/>
    </source>
</evidence>
<keyword evidence="1" id="KW-0472">Membrane</keyword>
<name>A0A6A5HTN0_CAERE</name>
<protein>
    <submittedName>
        <fullName evidence="2">Uncharacterized protein</fullName>
    </submittedName>
</protein>
<dbReference type="EMBL" id="WUAV01000001">
    <property type="protein sequence ID" value="KAF1771580.1"/>
    <property type="molecule type" value="Genomic_DNA"/>
</dbReference>
<feature type="transmembrane region" description="Helical" evidence="1">
    <location>
        <begin position="234"/>
        <end position="252"/>
    </location>
</feature>
<sequence>MSVFLGFYGLYDLYYNSDSKLDDLECSEWQKIVFYSAFKTILFLLYFIDQTLVPTAISNETMLFYGMCGYGLISGWLPVLKAYQFVSLFLMCLQTLFLVIGALHTIKMALLYANRKMSVFLGYLGFIDFYHNTNTKLNDLKCSELQKIVFYSAIKTILFSLYYINQNRVPWMVTNETMLTYGMCGYALITVWLPMLKAYQLVSLFLMFFQTQFLVIGALHTIKMALLYRNIPPVFLVWDWKLGLAHFIPLYMSRIFEFLKPETKETLFEFIKETFIPPPSMNLNGPLCFTCVITAAIVFFKCAKWGFRELRLDQ</sequence>
<dbReference type="CTD" id="9806965"/>
<feature type="transmembrane region" description="Helical" evidence="1">
    <location>
        <begin position="61"/>
        <end position="79"/>
    </location>
</feature>
<dbReference type="AlphaFoldDB" id="A0A6A5HTN0"/>
<comment type="caution">
    <text evidence="2">The sequence shown here is derived from an EMBL/GenBank/DDBJ whole genome shotgun (WGS) entry which is preliminary data.</text>
</comment>
<feature type="transmembrane region" description="Helical" evidence="1">
    <location>
        <begin position="32"/>
        <end position="49"/>
    </location>
</feature>
<feature type="transmembrane region" description="Helical" evidence="1">
    <location>
        <begin position="201"/>
        <end position="222"/>
    </location>
</feature>
<dbReference type="GeneID" id="9806965"/>
<gene>
    <name evidence="2" type="ORF">GCK72_003407</name>
</gene>
<accession>A0A6A5HTN0</accession>
<keyword evidence="1" id="KW-0812">Transmembrane</keyword>
<feature type="transmembrane region" description="Helical" evidence="1">
    <location>
        <begin position="148"/>
        <end position="165"/>
    </location>
</feature>
<evidence type="ECO:0000256" key="1">
    <source>
        <dbReference type="SAM" id="Phobius"/>
    </source>
</evidence>
<proteinExistence type="predicted"/>
<evidence type="ECO:0000313" key="3">
    <source>
        <dbReference type="Proteomes" id="UP000483820"/>
    </source>
</evidence>
<dbReference type="Proteomes" id="UP000483820">
    <property type="component" value="Chromosome I"/>
</dbReference>
<keyword evidence="1" id="KW-1133">Transmembrane helix</keyword>
<organism evidence="2 3">
    <name type="scientific">Caenorhabditis remanei</name>
    <name type="common">Caenorhabditis vulgaris</name>
    <dbReference type="NCBI Taxonomy" id="31234"/>
    <lineage>
        <taxon>Eukaryota</taxon>
        <taxon>Metazoa</taxon>
        <taxon>Ecdysozoa</taxon>
        <taxon>Nematoda</taxon>
        <taxon>Chromadorea</taxon>
        <taxon>Rhabditida</taxon>
        <taxon>Rhabditina</taxon>
        <taxon>Rhabditomorpha</taxon>
        <taxon>Rhabditoidea</taxon>
        <taxon>Rhabditidae</taxon>
        <taxon>Peloderinae</taxon>
        <taxon>Caenorhabditis</taxon>
    </lineage>
</organism>
<feature type="transmembrane region" description="Helical" evidence="1">
    <location>
        <begin position="85"/>
        <end position="105"/>
    </location>
</feature>
<reference evidence="2 3" key="1">
    <citation type="submission" date="2019-12" db="EMBL/GenBank/DDBJ databases">
        <title>Chromosome-level assembly of the Caenorhabditis remanei genome.</title>
        <authorList>
            <person name="Teterina A.A."/>
            <person name="Willis J.H."/>
            <person name="Phillips P.C."/>
        </authorList>
    </citation>
    <scope>NUCLEOTIDE SEQUENCE [LARGE SCALE GENOMIC DNA]</scope>
    <source>
        <strain evidence="2 3">PX506</strain>
        <tissue evidence="2">Whole organism</tissue>
    </source>
</reference>
<feature type="transmembrane region" description="Helical" evidence="1">
    <location>
        <begin position="283"/>
        <end position="303"/>
    </location>
</feature>
<dbReference type="RefSeq" id="XP_053592685.1">
    <property type="nucleotide sequence ID" value="XM_053724040.1"/>
</dbReference>
<feature type="transmembrane region" description="Helical" evidence="1">
    <location>
        <begin position="117"/>
        <end position="133"/>
    </location>
</feature>
<feature type="transmembrane region" description="Helical" evidence="1">
    <location>
        <begin position="177"/>
        <end position="195"/>
    </location>
</feature>